<keyword evidence="4" id="KW-1185">Reference proteome</keyword>
<evidence type="ECO:0000256" key="2">
    <source>
        <dbReference type="SAM" id="MobiDB-lite"/>
    </source>
</evidence>
<accession>A0A248VR97</accession>
<organism evidence="3 4">
    <name type="scientific">Paraburkholderia aromaticivorans</name>
    <dbReference type="NCBI Taxonomy" id="2026199"/>
    <lineage>
        <taxon>Bacteria</taxon>
        <taxon>Pseudomonadati</taxon>
        <taxon>Pseudomonadota</taxon>
        <taxon>Betaproteobacteria</taxon>
        <taxon>Burkholderiales</taxon>
        <taxon>Burkholderiaceae</taxon>
        <taxon>Paraburkholderia</taxon>
    </lineage>
</organism>
<sequence length="758" mass="79232">MRESLQASLQRLLVAWRRFRSTGMQSRETGCLTARLERRTLIVEMAAKGQSEFKRGLSRGARRRTHALMLGALGACVSASGHAQTDSGASAQFNDQHDDGASASATDPGQAAPGSEPIVAPHAEGPSASLGYAFNTFHTAAQGTADTRNYLGFTAGARIGSWQVRERGALQSVTGRGTSYQNIEAYLQRDIPSLKSRAVLGDQFTDGAVFDSVGLRGVKLESADSVDSAVSEAVPGYAPIVRGVAMSNALVTVTQNGNRLYEAAVAPGPFEIDDIAATGYGGNLLVTVTEADGSRHSFAVPYPRAVPLLRQSSTRFSFAGGVTRDPQIRRHDALVQGTVQHGFSGMVTGYSGAIAAQGYVSGLIGAALRTPIGALSADVSAAQADIAQSRSTRGASLRIGYSKFIEPMDTNVSIAAYGYSSGGFLSLRDAMLERDAVLTGSNPRGVGRRRNQLQIALNQRLGAAAGTLYVVGSTSDYWNRSGSDTQFQIGYTGALRVANANLNYTVSVSRQRTGLSGPMSNQLFATVSVPLGKAERAPALSSGLMHDSRAGWSEQATLVGSTGTANELDYGLYGTHSDQSTMGGGNVQYHSPYATFGAGASGGSGYSQVSANIRGSVFARREGITLAEGPVDRTDAAQPKRAAGAGVPEYPDASAGSPGYVAVPHLLPGSADLIEVGPQRALPDNRAEPASTQTAPPLNTGVVTRQPAGESIASNVATADQTEGAERLMLFMNVMPMKVYVRNSVVSWSDLQRGGGHH</sequence>
<reference evidence="3 4" key="1">
    <citation type="submission" date="2017-08" db="EMBL/GenBank/DDBJ databases">
        <title>Identification and genetic characteristics of simultaneous BTEX- and naphthalene-degrading Paraburkholderia sp. BN5 isolated from petroleum-contaminated soil.</title>
        <authorList>
            <person name="Lee Y."/>
            <person name="Jeon C.O."/>
        </authorList>
    </citation>
    <scope>NUCLEOTIDE SEQUENCE [LARGE SCALE GENOMIC DNA]</scope>
    <source>
        <strain evidence="3 4">BN5</strain>
    </source>
</reference>
<dbReference type="PANTHER" id="PTHR30451:SF20">
    <property type="entry name" value="FIMBRIAE USHER"/>
    <property type="match status" value="1"/>
</dbReference>
<evidence type="ECO:0008006" key="5">
    <source>
        <dbReference type="Google" id="ProtNLM"/>
    </source>
</evidence>
<comment type="similarity">
    <text evidence="1">Belongs to the fimbrial export usher family.</text>
</comment>
<keyword evidence="1" id="KW-0812">Transmembrane</keyword>
<protein>
    <recommendedName>
        <fullName evidence="5">Fimbrial assembly protein</fullName>
    </recommendedName>
</protein>
<dbReference type="GO" id="GO:0015473">
    <property type="term" value="F:fimbrial usher porin activity"/>
    <property type="evidence" value="ECO:0007669"/>
    <property type="project" value="InterPro"/>
</dbReference>
<dbReference type="PROSITE" id="PS01151">
    <property type="entry name" value="FIMBRIAL_USHER"/>
    <property type="match status" value="1"/>
</dbReference>
<keyword evidence="1" id="KW-0472">Membrane</keyword>
<feature type="region of interest" description="Disordered" evidence="2">
    <location>
        <begin position="682"/>
        <end position="703"/>
    </location>
</feature>
<feature type="compositionally biased region" description="Polar residues" evidence="2">
    <location>
        <begin position="690"/>
        <end position="703"/>
    </location>
</feature>
<dbReference type="Gene3D" id="2.60.40.3110">
    <property type="match status" value="1"/>
</dbReference>
<dbReference type="GO" id="GO:0009297">
    <property type="term" value="P:pilus assembly"/>
    <property type="evidence" value="ECO:0007669"/>
    <property type="project" value="InterPro"/>
</dbReference>
<dbReference type="Proteomes" id="UP000215158">
    <property type="component" value="Chromosome 2"/>
</dbReference>
<keyword evidence="1" id="KW-1029">Fimbrium biogenesis</keyword>
<dbReference type="InterPro" id="IPR000015">
    <property type="entry name" value="Fimb_usher"/>
</dbReference>
<dbReference type="KEGG" id="parb:CJU94_25635"/>
<evidence type="ECO:0000313" key="4">
    <source>
        <dbReference type="Proteomes" id="UP000215158"/>
    </source>
</evidence>
<gene>
    <name evidence="3" type="ORF">CJU94_25635</name>
</gene>
<dbReference type="EMBL" id="CP022990">
    <property type="protein sequence ID" value="ASW01549.1"/>
    <property type="molecule type" value="Genomic_DNA"/>
</dbReference>
<dbReference type="Pfam" id="PF00577">
    <property type="entry name" value="Usher"/>
    <property type="match status" value="1"/>
</dbReference>
<keyword evidence="1" id="KW-0998">Cell outer membrane</keyword>
<proteinExistence type="inferred from homology"/>
<keyword evidence="1" id="KW-0813">Transport</keyword>
<evidence type="ECO:0000313" key="3">
    <source>
        <dbReference type="EMBL" id="ASW01549.1"/>
    </source>
</evidence>
<dbReference type="GO" id="GO:0009279">
    <property type="term" value="C:cell outer membrane"/>
    <property type="evidence" value="ECO:0007669"/>
    <property type="project" value="UniProtKB-SubCell"/>
</dbReference>
<feature type="region of interest" description="Disordered" evidence="2">
    <location>
        <begin position="84"/>
        <end position="123"/>
    </location>
</feature>
<feature type="compositionally biased region" description="Polar residues" evidence="2">
    <location>
        <begin position="84"/>
        <end position="94"/>
    </location>
</feature>
<dbReference type="AlphaFoldDB" id="A0A248VR97"/>
<dbReference type="PANTHER" id="PTHR30451">
    <property type="entry name" value="OUTER MEMBRANE USHER PROTEIN"/>
    <property type="match status" value="1"/>
</dbReference>
<evidence type="ECO:0000256" key="1">
    <source>
        <dbReference type="RuleBase" id="RU003884"/>
    </source>
</evidence>
<name>A0A248VR97_9BURK</name>
<comment type="subcellular location">
    <subcellularLocation>
        <location evidence="1">Cell outer membrane</location>
        <topology evidence="1">Multi-pass membrane protein</topology>
    </subcellularLocation>
</comment>
<dbReference type="InterPro" id="IPR018030">
    <property type="entry name" value="Fimbrial_membr_usher_CS"/>
</dbReference>